<dbReference type="EMBL" id="SNSC02000007">
    <property type="protein sequence ID" value="TID22651.1"/>
    <property type="molecule type" value="Genomic_DNA"/>
</dbReference>
<proteinExistence type="predicted"/>
<name>A0A4Z1PCC2_9PEZI</name>
<organism evidence="2 3">
    <name type="scientific">Venturia nashicola</name>
    <dbReference type="NCBI Taxonomy" id="86259"/>
    <lineage>
        <taxon>Eukaryota</taxon>
        <taxon>Fungi</taxon>
        <taxon>Dikarya</taxon>
        <taxon>Ascomycota</taxon>
        <taxon>Pezizomycotina</taxon>
        <taxon>Dothideomycetes</taxon>
        <taxon>Pleosporomycetidae</taxon>
        <taxon>Venturiales</taxon>
        <taxon>Venturiaceae</taxon>
        <taxon>Venturia</taxon>
    </lineage>
</organism>
<evidence type="ECO:0000313" key="3">
    <source>
        <dbReference type="Proteomes" id="UP000298493"/>
    </source>
</evidence>
<reference evidence="2 3" key="1">
    <citation type="submission" date="2019-04" db="EMBL/GenBank/DDBJ databases">
        <title>High contiguity whole genome sequence and gene annotation resource for two Venturia nashicola isolates.</title>
        <authorList>
            <person name="Prokchorchik M."/>
            <person name="Won K."/>
            <person name="Lee Y."/>
            <person name="Choi E.D."/>
            <person name="Segonzac C."/>
            <person name="Sohn K.H."/>
        </authorList>
    </citation>
    <scope>NUCLEOTIDE SEQUENCE [LARGE SCALE GENOMIC DNA]</scope>
    <source>
        <strain evidence="2 3">PRI2</strain>
    </source>
</reference>
<feature type="region of interest" description="Disordered" evidence="1">
    <location>
        <begin position="28"/>
        <end position="58"/>
    </location>
</feature>
<protein>
    <submittedName>
        <fullName evidence="2">Uncharacterized protein</fullName>
    </submittedName>
</protein>
<keyword evidence="3" id="KW-1185">Reference proteome</keyword>
<comment type="caution">
    <text evidence="2">The sequence shown here is derived from an EMBL/GenBank/DDBJ whole genome shotgun (WGS) entry which is preliminary data.</text>
</comment>
<feature type="compositionally biased region" description="Basic and acidic residues" evidence="1">
    <location>
        <begin position="48"/>
        <end position="58"/>
    </location>
</feature>
<accession>A0A4Z1PCC2</accession>
<sequence length="93" mass="10367">MEPKKALTFIADGRAVVQTEVHLIQREAPLRPRKEAGQAAAHGGTDTNKIEKEKGGKKSEVYEVPKDVVVEVRRQRQSKSRLCMIVQPVAKYG</sequence>
<evidence type="ECO:0000256" key="1">
    <source>
        <dbReference type="SAM" id="MobiDB-lite"/>
    </source>
</evidence>
<dbReference type="AlphaFoldDB" id="A0A4Z1PCC2"/>
<evidence type="ECO:0000313" key="2">
    <source>
        <dbReference type="EMBL" id="TID22651.1"/>
    </source>
</evidence>
<dbReference type="Proteomes" id="UP000298493">
    <property type="component" value="Unassembled WGS sequence"/>
</dbReference>
<gene>
    <name evidence="2" type="ORF">E6O75_ATG01825</name>
</gene>